<proteinExistence type="predicted"/>
<sequence length="74" mass="7956">MQATCLSLLADATASSSIGTVGHISTERRQIVKMEPSDTLPDSGHNYILDLVDSCKTENFETLSLNKLSVSSIN</sequence>
<name>A0ABD2XGI8_9HYME</name>
<dbReference type="AlphaFoldDB" id="A0ABD2XGI8"/>
<dbReference type="EMBL" id="JBJJXI010000026">
    <property type="protein sequence ID" value="KAL3404229.1"/>
    <property type="molecule type" value="Genomic_DNA"/>
</dbReference>
<keyword evidence="2" id="KW-1185">Reference proteome</keyword>
<accession>A0ABD2XGI8</accession>
<reference evidence="1 2" key="1">
    <citation type="journal article" date="2024" name="bioRxiv">
        <title>A reference genome for Trichogramma kaykai: A tiny desert-dwelling parasitoid wasp with competing sex-ratio distorters.</title>
        <authorList>
            <person name="Culotta J."/>
            <person name="Lindsey A.R."/>
        </authorList>
    </citation>
    <scope>NUCLEOTIDE SEQUENCE [LARGE SCALE GENOMIC DNA]</scope>
    <source>
        <strain evidence="1 2">KSX58</strain>
    </source>
</reference>
<organism evidence="1 2">
    <name type="scientific">Trichogramma kaykai</name>
    <dbReference type="NCBI Taxonomy" id="54128"/>
    <lineage>
        <taxon>Eukaryota</taxon>
        <taxon>Metazoa</taxon>
        <taxon>Ecdysozoa</taxon>
        <taxon>Arthropoda</taxon>
        <taxon>Hexapoda</taxon>
        <taxon>Insecta</taxon>
        <taxon>Pterygota</taxon>
        <taxon>Neoptera</taxon>
        <taxon>Endopterygota</taxon>
        <taxon>Hymenoptera</taxon>
        <taxon>Apocrita</taxon>
        <taxon>Proctotrupomorpha</taxon>
        <taxon>Chalcidoidea</taxon>
        <taxon>Trichogrammatidae</taxon>
        <taxon>Trichogramma</taxon>
    </lineage>
</organism>
<evidence type="ECO:0000313" key="1">
    <source>
        <dbReference type="EMBL" id="KAL3404229.1"/>
    </source>
</evidence>
<comment type="caution">
    <text evidence="1">The sequence shown here is derived from an EMBL/GenBank/DDBJ whole genome shotgun (WGS) entry which is preliminary data.</text>
</comment>
<dbReference type="Proteomes" id="UP001627154">
    <property type="component" value="Unassembled WGS sequence"/>
</dbReference>
<evidence type="ECO:0000313" key="2">
    <source>
        <dbReference type="Proteomes" id="UP001627154"/>
    </source>
</evidence>
<gene>
    <name evidence="1" type="ORF">TKK_003203</name>
</gene>
<protein>
    <submittedName>
        <fullName evidence="1">Uncharacterized protein</fullName>
    </submittedName>
</protein>